<accession>A0A271J1G1</accession>
<dbReference type="GO" id="GO:0004792">
    <property type="term" value="F:thiosulfate-cyanide sulfurtransferase activity"/>
    <property type="evidence" value="ECO:0007669"/>
    <property type="project" value="TreeGrafter"/>
</dbReference>
<proteinExistence type="inferred from homology"/>
<sequence length="357" mass="37966">MSSTDSLRYSRQIRLPDVGLEGQKRLAKAAVLVVGAGGLGAPALHQLAASGVGRVGFAEFDHVDVTNLHRQTLYSTSDVGRAKADAARERLEAINPEVTIEAHSLRLGTDNAEALLAGYDLVLDGSDTFATRYVVNDASVRTQTPNVFASVSQFSGQISVFGTETGPCYRCLFPEPPPPDLIPNCEEGGVLGVVPSLFGTLQAAEALKWILGIGDPLVGRLLMIDALAMEVREIVVDRDPECSACGSPQHRRTSVAADPGPAEITVPELRSLLDSAPPVLVDVREATEHHAGNIGGRLIPLGQLDVRAFELDDVRDSDIVVYCASGGRSAVGARMLRERGLRARSLRGGMEAWNALS</sequence>
<keyword evidence="4" id="KW-0067">ATP-binding</keyword>
<evidence type="ECO:0000259" key="13">
    <source>
        <dbReference type="PROSITE" id="PS50206"/>
    </source>
</evidence>
<keyword evidence="3" id="KW-0547">Nucleotide-binding</keyword>
<comment type="catalytic activity">
    <reaction evidence="5">
        <text>[molybdopterin-synthase sulfur-carrier protein]-C-terminal Gly-Gly + ATP + H(+) = [molybdopterin-synthase sulfur-carrier protein]-C-terminal Gly-Gly-AMP + diphosphate</text>
        <dbReference type="Rhea" id="RHEA:43616"/>
        <dbReference type="Rhea" id="RHEA-COMP:12159"/>
        <dbReference type="Rhea" id="RHEA-COMP:12202"/>
        <dbReference type="ChEBI" id="CHEBI:15378"/>
        <dbReference type="ChEBI" id="CHEBI:30616"/>
        <dbReference type="ChEBI" id="CHEBI:33019"/>
        <dbReference type="ChEBI" id="CHEBI:90618"/>
        <dbReference type="ChEBI" id="CHEBI:90778"/>
        <dbReference type="EC" id="2.7.7.80"/>
    </reaction>
</comment>
<dbReference type="Pfam" id="PF00581">
    <property type="entry name" value="Rhodanese"/>
    <property type="match status" value="1"/>
</dbReference>
<dbReference type="Gene3D" id="3.40.50.720">
    <property type="entry name" value="NAD(P)-binding Rossmann-like Domain"/>
    <property type="match status" value="1"/>
</dbReference>
<dbReference type="Proteomes" id="UP000216339">
    <property type="component" value="Unassembled WGS sequence"/>
</dbReference>
<gene>
    <name evidence="14" type="ORF">BSZ37_13255</name>
</gene>
<comment type="function">
    <text evidence="6">Catalyzes the adenylation by ATP of the carboxyl group of the C-terminal glycine of sulfur carrier protein MoaD.</text>
</comment>
<dbReference type="EMBL" id="MQWD01000001">
    <property type="protein sequence ID" value="PAP77332.1"/>
    <property type="molecule type" value="Genomic_DNA"/>
</dbReference>
<dbReference type="InterPro" id="IPR000594">
    <property type="entry name" value="ThiF_NAD_FAD-bd"/>
</dbReference>
<dbReference type="SUPFAM" id="SSF69572">
    <property type="entry name" value="Activating enzymes of the ubiquitin-like proteins"/>
    <property type="match status" value="1"/>
</dbReference>
<dbReference type="InterPro" id="IPR036873">
    <property type="entry name" value="Rhodanese-like_dom_sf"/>
</dbReference>
<dbReference type="InterPro" id="IPR035985">
    <property type="entry name" value="Ubiquitin-activating_enz"/>
</dbReference>
<dbReference type="PROSITE" id="PS50206">
    <property type="entry name" value="RHODANESE_3"/>
    <property type="match status" value="1"/>
</dbReference>
<dbReference type="AlphaFoldDB" id="A0A271J1G1"/>
<evidence type="ECO:0000256" key="6">
    <source>
        <dbReference type="ARBA" id="ARBA00055169"/>
    </source>
</evidence>
<evidence type="ECO:0000256" key="11">
    <source>
        <dbReference type="ARBA" id="ARBA00075328"/>
    </source>
</evidence>
<dbReference type="GO" id="GO:0061605">
    <property type="term" value="F:molybdopterin-synthase adenylyltransferase activity"/>
    <property type="evidence" value="ECO:0007669"/>
    <property type="project" value="UniProtKB-EC"/>
</dbReference>
<evidence type="ECO:0000256" key="5">
    <source>
        <dbReference type="ARBA" id="ARBA00052218"/>
    </source>
</evidence>
<dbReference type="GO" id="GO:0008146">
    <property type="term" value="F:sulfotransferase activity"/>
    <property type="evidence" value="ECO:0007669"/>
    <property type="project" value="TreeGrafter"/>
</dbReference>
<evidence type="ECO:0000256" key="9">
    <source>
        <dbReference type="ARBA" id="ARBA00073635"/>
    </source>
</evidence>
<dbReference type="SMART" id="SM00450">
    <property type="entry name" value="RHOD"/>
    <property type="match status" value="1"/>
</dbReference>
<evidence type="ECO:0000313" key="15">
    <source>
        <dbReference type="Proteomes" id="UP000216339"/>
    </source>
</evidence>
<dbReference type="FunFam" id="3.40.50.720:FF:000033">
    <property type="entry name" value="Adenylyltransferase and sulfurtransferase MOCS3"/>
    <property type="match status" value="1"/>
</dbReference>
<dbReference type="PANTHER" id="PTHR10953">
    <property type="entry name" value="UBIQUITIN-ACTIVATING ENZYME E1"/>
    <property type="match status" value="1"/>
</dbReference>
<evidence type="ECO:0000256" key="2">
    <source>
        <dbReference type="ARBA" id="ARBA00022679"/>
    </source>
</evidence>
<dbReference type="GO" id="GO:0008641">
    <property type="term" value="F:ubiquitin-like modifier activating enzyme activity"/>
    <property type="evidence" value="ECO:0007669"/>
    <property type="project" value="InterPro"/>
</dbReference>
<dbReference type="CDD" id="cd00757">
    <property type="entry name" value="ThiF_MoeB_HesA_family"/>
    <property type="match status" value="1"/>
</dbReference>
<dbReference type="CDD" id="cd00158">
    <property type="entry name" value="RHOD"/>
    <property type="match status" value="1"/>
</dbReference>
<evidence type="ECO:0000256" key="3">
    <source>
        <dbReference type="ARBA" id="ARBA00022741"/>
    </source>
</evidence>
<dbReference type="Gene3D" id="3.40.250.10">
    <property type="entry name" value="Rhodanese-like domain"/>
    <property type="match status" value="1"/>
</dbReference>
<dbReference type="Pfam" id="PF00899">
    <property type="entry name" value="ThiF"/>
    <property type="match status" value="1"/>
</dbReference>
<dbReference type="PANTHER" id="PTHR10953:SF102">
    <property type="entry name" value="ADENYLYLTRANSFERASE AND SULFURTRANSFERASE MOCS3"/>
    <property type="match status" value="1"/>
</dbReference>
<dbReference type="InterPro" id="IPR045886">
    <property type="entry name" value="ThiF/MoeB/HesA"/>
</dbReference>
<reference evidence="14 15" key="1">
    <citation type="submission" date="2016-11" db="EMBL/GenBank/DDBJ databases">
        <title>Study of marine rhodopsin-containing bacteria.</title>
        <authorList>
            <person name="Yoshizawa S."/>
            <person name="Kumagai Y."/>
            <person name="Kogure K."/>
        </authorList>
    </citation>
    <scope>NUCLEOTIDE SEQUENCE [LARGE SCALE GENOMIC DNA]</scope>
    <source>
        <strain evidence="14 15">SAORIC-28</strain>
    </source>
</reference>
<evidence type="ECO:0000256" key="7">
    <source>
        <dbReference type="ARBA" id="ARBA00063809"/>
    </source>
</evidence>
<dbReference type="OrthoDB" id="9804286at2"/>
<keyword evidence="2" id="KW-0808">Transferase</keyword>
<evidence type="ECO:0000256" key="4">
    <source>
        <dbReference type="ARBA" id="ARBA00022840"/>
    </source>
</evidence>
<dbReference type="InterPro" id="IPR001763">
    <property type="entry name" value="Rhodanese-like_dom"/>
</dbReference>
<name>A0A271J1G1_9BACT</name>
<comment type="caution">
    <text evidence="14">The sequence shown here is derived from an EMBL/GenBank/DDBJ whole genome shotgun (WGS) entry which is preliminary data.</text>
</comment>
<dbReference type="GO" id="GO:0005524">
    <property type="term" value="F:ATP binding"/>
    <property type="evidence" value="ECO:0007669"/>
    <property type="project" value="UniProtKB-KW"/>
</dbReference>
<dbReference type="RefSeq" id="WP_095511003.1">
    <property type="nucleotide sequence ID" value="NZ_MQWD01000001.1"/>
</dbReference>
<comment type="subunit">
    <text evidence="7">Homodimer. Forms a stable heterotetrameric complex of 2 MoeB and 2 MoaD during adenylation of MoaD.</text>
</comment>
<keyword evidence="15" id="KW-1185">Reference proteome</keyword>
<evidence type="ECO:0000256" key="8">
    <source>
        <dbReference type="ARBA" id="ARBA00066884"/>
    </source>
</evidence>
<dbReference type="NCBIfam" id="NF004281">
    <property type="entry name" value="PRK05690.1"/>
    <property type="match status" value="1"/>
</dbReference>
<comment type="similarity">
    <text evidence="1">Belongs to the HesA/MoeB/ThiF family.</text>
</comment>
<evidence type="ECO:0000256" key="10">
    <source>
        <dbReference type="ARBA" id="ARBA00075110"/>
    </source>
</evidence>
<dbReference type="GO" id="GO:0005829">
    <property type="term" value="C:cytosol"/>
    <property type="evidence" value="ECO:0007669"/>
    <property type="project" value="TreeGrafter"/>
</dbReference>
<protein>
    <recommendedName>
        <fullName evidence="9">Molybdopterin-synthase adenylyltransferase</fullName>
        <ecNumber evidence="8">2.7.7.80</ecNumber>
    </recommendedName>
    <alternativeName>
        <fullName evidence="12">MoaD protein adenylase</fullName>
    </alternativeName>
    <alternativeName>
        <fullName evidence="10">Molybdopterin-converting factor subunit 1 adenylase</fullName>
    </alternativeName>
    <alternativeName>
        <fullName evidence="11">Sulfur carrier protein MoaD adenylyltransferase</fullName>
    </alternativeName>
</protein>
<evidence type="ECO:0000256" key="1">
    <source>
        <dbReference type="ARBA" id="ARBA00009919"/>
    </source>
</evidence>
<evidence type="ECO:0000256" key="12">
    <source>
        <dbReference type="ARBA" id="ARBA00078531"/>
    </source>
</evidence>
<evidence type="ECO:0000313" key="14">
    <source>
        <dbReference type="EMBL" id="PAP77332.1"/>
    </source>
</evidence>
<organism evidence="14 15">
    <name type="scientific">Rubrivirga marina</name>
    <dbReference type="NCBI Taxonomy" id="1196024"/>
    <lineage>
        <taxon>Bacteria</taxon>
        <taxon>Pseudomonadati</taxon>
        <taxon>Rhodothermota</taxon>
        <taxon>Rhodothermia</taxon>
        <taxon>Rhodothermales</taxon>
        <taxon>Rubricoccaceae</taxon>
        <taxon>Rubrivirga</taxon>
    </lineage>
</organism>
<feature type="domain" description="Rhodanese" evidence="13">
    <location>
        <begin position="274"/>
        <end position="355"/>
    </location>
</feature>
<dbReference type="EC" id="2.7.7.80" evidence="8"/>